<keyword evidence="7 8" id="KW-0472">Membrane</keyword>
<dbReference type="RefSeq" id="WP_091356104.1">
    <property type="nucleotide sequence ID" value="NZ_AP025284.1"/>
</dbReference>
<dbReference type="GO" id="GO:0005886">
    <property type="term" value="C:plasma membrane"/>
    <property type="evidence" value="ECO:0007669"/>
    <property type="project" value="UniProtKB-SubCell"/>
</dbReference>
<feature type="transmembrane region" description="Helical" evidence="8">
    <location>
        <begin position="900"/>
        <end position="924"/>
    </location>
</feature>
<keyword evidence="4" id="KW-0997">Cell inner membrane</keyword>
<dbReference type="FunFam" id="3.30.70.1430:FF:000001">
    <property type="entry name" value="Efflux pump membrane transporter"/>
    <property type="match status" value="1"/>
</dbReference>
<feature type="transmembrane region" description="Helical" evidence="8">
    <location>
        <begin position="977"/>
        <end position="1000"/>
    </location>
</feature>
<feature type="transmembrane region" description="Helical" evidence="8">
    <location>
        <begin position="525"/>
        <end position="542"/>
    </location>
</feature>
<dbReference type="PANTHER" id="PTHR32063:SF28">
    <property type="entry name" value="BLR2861 PROTEIN"/>
    <property type="match status" value="1"/>
</dbReference>
<dbReference type="Proteomes" id="UP000198749">
    <property type="component" value="Unassembled WGS sequence"/>
</dbReference>
<comment type="subcellular location">
    <subcellularLocation>
        <location evidence="1">Cell inner membrane</location>
        <topology evidence="1">Multi-pass membrane protein</topology>
    </subcellularLocation>
</comment>
<dbReference type="Gene3D" id="3.30.70.1440">
    <property type="entry name" value="Multidrug efflux transporter AcrB pore domain"/>
    <property type="match status" value="1"/>
</dbReference>
<dbReference type="EMBL" id="FOGB01000003">
    <property type="protein sequence ID" value="SEQ42926.1"/>
    <property type="molecule type" value="Genomic_DNA"/>
</dbReference>
<dbReference type="OrthoDB" id="9757904at2"/>
<dbReference type="SUPFAM" id="SSF82714">
    <property type="entry name" value="Multidrug efflux transporter AcrB TolC docking domain, DN and DC subdomains"/>
    <property type="match status" value="2"/>
</dbReference>
<evidence type="ECO:0000256" key="3">
    <source>
        <dbReference type="ARBA" id="ARBA00022475"/>
    </source>
</evidence>
<keyword evidence="3" id="KW-1003">Cell membrane</keyword>
<dbReference type="SUPFAM" id="SSF82866">
    <property type="entry name" value="Multidrug efflux transporter AcrB transmembrane domain"/>
    <property type="match status" value="2"/>
</dbReference>
<dbReference type="Pfam" id="PF00873">
    <property type="entry name" value="ACR_tran"/>
    <property type="match status" value="1"/>
</dbReference>
<evidence type="ECO:0000256" key="4">
    <source>
        <dbReference type="ARBA" id="ARBA00022519"/>
    </source>
</evidence>
<keyword evidence="10" id="KW-1185">Reference proteome</keyword>
<dbReference type="Gene3D" id="3.30.2090.10">
    <property type="entry name" value="Multidrug efflux transporter AcrB TolC docking domain, DN and DC subdomains"/>
    <property type="match status" value="2"/>
</dbReference>
<sequence length="1024" mass="112589">MILSEISIKRPVLATVMSLLILLVGAVSYDRLTVREYPKIDVPVVTVETNYPGASSSIIETQVTQIIEDSLSGIEGVDYISSVSRSGKSQITVTFKLTRDPDDAASDVRDRVGRVRGALPDDVEEPITAKTEADAQPVFWLALSSDNHSMMEISQIADKMVKDPLQTVDGVANVMLFGDRRFAMRIWLDPARMAAYQVIPQDIENALRSQNVEIPAGRIESDQREFSVLAKTDLNTIEQFEDIIIRNDNNYAVRVRDVARVEIAPEDERRKSRFKGKSAVALGVVKQSTANPLDVSNGIQERLPQITAALPEGVNVEIAYDSSIFISESIKSVFKTIFEASVLVIAVIFFFLRNLRATLIPVITIPLSLIGSFALMLAMGFSINTLTLLAMVLAIGLVVDDAIVMLENIYRHVEEGLSPIQAAFKGSKEIGFAVIATTLTLVAVFAPVAFTPGRTGKLFTEFALTLAGGVLVSGFIALSLSPMMCSRLLHHEKRHSAIFNLIEGWIQGLTNGYQSLLKKVLRSRLLAVLIMAVSLGGAGLLYTKLPQELAPVEDRGTILAMSISPDGASVDYVDRYAKQVEGMIAKQPSGNRYFTIVGFPTETNSMTFLGLKPWDERTQKQQSIVAELTPQLFGGVTGTMSFAMNPPSLGQSFVSRPVEFIIKSNTDYAELKTISDQLMARILKNPGFVQPDIDLKLNKPELSLNVNRDKASEMGLDINLIGRSIETYMASRNVTRFKKEGEQYDVILQVEPSQRRSPSDLSNLYLRTNDNTMVQLSSVVDIKESVAPKELNHFDKMKSVKFQAILAPGYSLKQALDFLEQQMAEISPETLYDFGGQSREFKESGSGLMVTAILALIFTFLVLAAQFESFRNPMIIMLSVPPALFGGLFALYFSGGSLSIYSQIGLITLIGLITKHGILIVEFANQLQDQGRELQEAIIESATMRLRPILMTTGAMVLGTVPLAVAFGAGAESRQQIGWVIVGGLTFGTLLTLFIVPTVYSYLGRRLFKKVEPDYQLMEQGSEQ</sequence>
<keyword evidence="2" id="KW-0813">Transport</keyword>
<feature type="transmembrane region" description="Helical" evidence="8">
    <location>
        <begin position="949"/>
        <end position="971"/>
    </location>
</feature>
<feature type="transmembrane region" description="Helical" evidence="8">
    <location>
        <begin position="389"/>
        <end position="410"/>
    </location>
</feature>
<feature type="transmembrane region" description="Helical" evidence="8">
    <location>
        <begin position="462"/>
        <end position="485"/>
    </location>
</feature>
<dbReference type="SUPFAM" id="SSF82693">
    <property type="entry name" value="Multidrug efflux transporter AcrB pore domain, PN1, PN2, PC1 and PC2 subdomains"/>
    <property type="match status" value="3"/>
</dbReference>
<dbReference type="STRING" id="355243.SAMN03080615_01512"/>
<evidence type="ECO:0000256" key="5">
    <source>
        <dbReference type="ARBA" id="ARBA00022692"/>
    </source>
</evidence>
<evidence type="ECO:0000313" key="9">
    <source>
        <dbReference type="EMBL" id="SEQ42926.1"/>
    </source>
</evidence>
<keyword evidence="6 8" id="KW-1133">Transmembrane helix</keyword>
<feature type="transmembrane region" description="Helical" evidence="8">
    <location>
        <begin position="359"/>
        <end position="383"/>
    </location>
</feature>
<gene>
    <name evidence="9" type="ORF">SAMN03080615_01512</name>
</gene>
<dbReference type="InterPro" id="IPR027463">
    <property type="entry name" value="AcrB_DN_DC_subdom"/>
</dbReference>
<evidence type="ECO:0000313" key="10">
    <source>
        <dbReference type="Proteomes" id="UP000198749"/>
    </source>
</evidence>
<accession>A0A1H9FYJ4</accession>
<feature type="transmembrane region" description="Helical" evidence="8">
    <location>
        <begin position="333"/>
        <end position="352"/>
    </location>
</feature>
<dbReference type="FunFam" id="1.20.1640.10:FF:000001">
    <property type="entry name" value="Efflux pump membrane transporter"/>
    <property type="match status" value="1"/>
</dbReference>
<protein>
    <submittedName>
        <fullName evidence="9">Multidrug efflux pump</fullName>
    </submittedName>
</protein>
<evidence type="ECO:0000256" key="1">
    <source>
        <dbReference type="ARBA" id="ARBA00004429"/>
    </source>
</evidence>
<dbReference type="Gene3D" id="3.30.70.1430">
    <property type="entry name" value="Multidrug efflux transporter AcrB pore domain"/>
    <property type="match status" value="2"/>
</dbReference>
<evidence type="ECO:0000256" key="7">
    <source>
        <dbReference type="ARBA" id="ARBA00023136"/>
    </source>
</evidence>
<dbReference type="PANTHER" id="PTHR32063">
    <property type="match status" value="1"/>
</dbReference>
<feature type="transmembrane region" description="Helical" evidence="8">
    <location>
        <begin position="874"/>
        <end position="894"/>
    </location>
</feature>
<dbReference type="GO" id="GO:0042910">
    <property type="term" value="F:xenobiotic transmembrane transporter activity"/>
    <property type="evidence" value="ECO:0007669"/>
    <property type="project" value="TreeGrafter"/>
</dbReference>
<feature type="transmembrane region" description="Helical" evidence="8">
    <location>
        <begin position="430"/>
        <end position="450"/>
    </location>
</feature>
<proteinExistence type="predicted"/>
<reference evidence="10" key="1">
    <citation type="submission" date="2016-10" db="EMBL/GenBank/DDBJ databases">
        <authorList>
            <person name="Varghese N."/>
            <person name="Submissions S."/>
        </authorList>
    </citation>
    <scope>NUCLEOTIDE SEQUENCE [LARGE SCALE GENOMIC DNA]</scope>
    <source>
        <strain evidence="10">DSM 18887</strain>
    </source>
</reference>
<organism evidence="9 10">
    <name type="scientific">Amphritea atlantica</name>
    <dbReference type="NCBI Taxonomy" id="355243"/>
    <lineage>
        <taxon>Bacteria</taxon>
        <taxon>Pseudomonadati</taxon>
        <taxon>Pseudomonadota</taxon>
        <taxon>Gammaproteobacteria</taxon>
        <taxon>Oceanospirillales</taxon>
        <taxon>Oceanospirillaceae</taxon>
        <taxon>Amphritea</taxon>
    </lineage>
</organism>
<dbReference type="AlphaFoldDB" id="A0A1H9FYJ4"/>
<evidence type="ECO:0000256" key="8">
    <source>
        <dbReference type="SAM" id="Phobius"/>
    </source>
</evidence>
<dbReference type="Gene3D" id="1.20.1640.10">
    <property type="entry name" value="Multidrug efflux transporter AcrB transmembrane domain"/>
    <property type="match status" value="2"/>
</dbReference>
<dbReference type="PRINTS" id="PR00702">
    <property type="entry name" value="ACRIFLAVINRP"/>
</dbReference>
<evidence type="ECO:0000256" key="6">
    <source>
        <dbReference type="ARBA" id="ARBA00022989"/>
    </source>
</evidence>
<name>A0A1H9FYJ4_9GAMM</name>
<dbReference type="Gene3D" id="3.30.70.1320">
    <property type="entry name" value="Multidrug efflux transporter AcrB pore domain like"/>
    <property type="match status" value="1"/>
</dbReference>
<feature type="transmembrane region" description="Helical" evidence="8">
    <location>
        <begin position="847"/>
        <end position="867"/>
    </location>
</feature>
<evidence type="ECO:0000256" key="2">
    <source>
        <dbReference type="ARBA" id="ARBA00022448"/>
    </source>
</evidence>
<dbReference type="InterPro" id="IPR001036">
    <property type="entry name" value="Acrflvin-R"/>
</dbReference>
<keyword evidence="5 8" id="KW-0812">Transmembrane</keyword>